<dbReference type="SUPFAM" id="SSF51366">
    <property type="entry name" value="Ribulose-phoshate binding barrel"/>
    <property type="match status" value="2"/>
</dbReference>
<feature type="region of interest" description="Disordered" evidence="8">
    <location>
        <begin position="1"/>
        <end position="23"/>
    </location>
</feature>
<keyword evidence="5 10" id="KW-0456">Lyase</keyword>
<evidence type="ECO:0000256" key="4">
    <source>
        <dbReference type="ARBA" id="ARBA00022975"/>
    </source>
</evidence>
<dbReference type="EC" id="4.1.1.23" evidence="7"/>
<dbReference type="SMART" id="SM00934">
    <property type="entry name" value="OMPdecase"/>
    <property type="match status" value="1"/>
</dbReference>
<organism evidence="10 11">
    <name type="scientific">Goekera deserti</name>
    <dbReference type="NCBI Taxonomy" id="2497753"/>
    <lineage>
        <taxon>Bacteria</taxon>
        <taxon>Bacillati</taxon>
        <taxon>Actinomycetota</taxon>
        <taxon>Actinomycetes</taxon>
        <taxon>Geodermatophilales</taxon>
        <taxon>Geodermatophilaceae</taxon>
        <taxon>Goekera</taxon>
    </lineage>
</organism>
<dbReference type="Proteomes" id="UP000470470">
    <property type="component" value="Unassembled WGS sequence"/>
</dbReference>
<dbReference type="UniPathway" id="UPA00070">
    <property type="reaction ID" value="UER00120"/>
</dbReference>
<dbReference type="InterPro" id="IPR011995">
    <property type="entry name" value="OMPdecase_type-2"/>
</dbReference>
<evidence type="ECO:0000256" key="2">
    <source>
        <dbReference type="ARBA" id="ARBA00008847"/>
    </source>
</evidence>
<dbReference type="PANTHER" id="PTHR43375">
    <property type="entry name" value="OROTIDINE 5'-PHOSPHATE DECARBOXYLASE"/>
    <property type="match status" value="1"/>
</dbReference>
<dbReference type="RefSeq" id="WP_162392501.1">
    <property type="nucleotide sequence ID" value="NZ_JAABOZ010000002.1"/>
</dbReference>
<feature type="domain" description="Orotidine 5'-phosphate decarboxylase" evidence="9">
    <location>
        <begin position="38"/>
        <end position="329"/>
    </location>
</feature>
<evidence type="ECO:0000313" key="11">
    <source>
        <dbReference type="Proteomes" id="UP000470470"/>
    </source>
</evidence>
<dbReference type="GO" id="GO:0044205">
    <property type="term" value="P:'de novo' UMP biosynthetic process"/>
    <property type="evidence" value="ECO:0007669"/>
    <property type="project" value="UniProtKB-UniPathway"/>
</dbReference>
<evidence type="ECO:0000256" key="3">
    <source>
        <dbReference type="ARBA" id="ARBA00022793"/>
    </source>
</evidence>
<evidence type="ECO:0000256" key="7">
    <source>
        <dbReference type="NCBIfam" id="TIGR02127"/>
    </source>
</evidence>
<comment type="caution">
    <text evidence="10">The sequence shown here is derived from an EMBL/GenBank/DDBJ whole genome shotgun (WGS) entry which is preliminary data.</text>
</comment>
<sequence length="339" mass="34522">MTAGPPPGPAVPPPGPVDPPPVPPFGARLASAVAARGPLCVGLDPHRSLLQSWGLPDDVEGLRRFTDTCLDALAGHVAVLKPQMAFYERHGARGVAVLEKAVPAMRAAGALVLLDAKRGDIGSTMDAYAEYLLARHPMQVDALTVSPFLGPGSLEPARAAAVRSGGGLFVLARTSNPDAGTFQHARVPTLSPEAALPLDAALPPDTAPPPDAAAGERTVAQAVVDTVRGWNTPAWLVTDPPTTIEQFMAAGSGWDGSVGSFGVVVGATLHSLDVDLDGLRGPVLAPGLGAQGGSVADLHRLFGRARAVVPTVSRDVLGAGPGTAALRAAADRWTADLTG</sequence>
<reference evidence="10 11" key="1">
    <citation type="submission" date="2020-02" db="EMBL/GenBank/DDBJ databases">
        <title>The whole genome sequence of CPCC 205119.</title>
        <authorList>
            <person name="Jiang Z."/>
        </authorList>
    </citation>
    <scope>NUCLEOTIDE SEQUENCE [LARGE SCALE GENOMIC DNA]</scope>
    <source>
        <strain evidence="10 11">CPCC 205119</strain>
    </source>
</reference>
<protein>
    <recommendedName>
        <fullName evidence="7">Orotidine-5'-phosphate decarboxylase</fullName>
        <ecNumber evidence="7">4.1.1.23</ecNumber>
    </recommendedName>
</protein>
<dbReference type="InterPro" id="IPR018089">
    <property type="entry name" value="OMPdecase_AS"/>
</dbReference>
<dbReference type="CDD" id="cd04725">
    <property type="entry name" value="OMP_decarboxylase_like"/>
    <property type="match status" value="1"/>
</dbReference>
<dbReference type="InterPro" id="IPR013785">
    <property type="entry name" value="Aldolase_TIM"/>
</dbReference>
<dbReference type="GO" id="GO:0006207">
    <property type="term" value="P:'de novo' pyrimidine nucleobase biosynthetic process"/>
    <property type="evidence" value="ECO:0007669"/>
    <property type="project" value="InterPro"/>
</dbReference>
<name>A0A7K3WBX0_9ACTN</name>
<keyword evidence="11" id="KW-1185">Reference proteome</keyword>
<evidence type="ECO:0000256" key="8">
    <source>
        <dbReference type="SAM" id="MobiDB-lite"/>
    </source>
</evidence>
<evidence type="ECO:0000259" key="9">
    <source>
        <dbReference type="SMART" id="SM00934"/>
    </source>
</evidence>
<dbReference type="Gene3D" id="3.20.20.70">
    <property type="entry name" value="Aldolase class I"/>
    <property type="match status" value="1"/>
</dbReference>
<dbReference type="EMBL" id="JAAGWK010000009">
    <property type="protein sequence ID" value="NEL53290.1"/>
    <property type="molecule type" value="Genomic_DNA"/>
</dbReference>
<evidence type="ECO:0000256" key="6">
    <source>
        <dbReference type="ARBA" id="ARBA00049157"/>
    </source>
</evidence>
<comment type="catalytic activity">
    <reaction evidence="6">
        <text>orotidine 5'-phosphate + H(+) = UMP + CO2</text>
        <dbReference type="Rhea" id="RHEA:11596"/>
        <dbReference type="ChEBI" id="CHEBI:15378"/>
        <dbReference type="ChEBI" id="CHEBI:16526"/>
        <dbReference type="ChEBI" id="CHEBI:57538"/>
        <dbReference type="ChEBI" id="CHEBI:57865"/>
        <dbReference type="EC" id="4.1.1.23"/>
    </reaction>
</comment>
<accession>A0A7K3WBX0</accession>
<comment type="similarity">
    <text evidence="2">Belongs to the OMP decarboxylase family. Type 2 subfamily.</text>
</comment>
<dbReference type="PROSITE" id="PS00156">
    <property type="entry name" value="OMPDECASE"/>
    <property type="match status" value="1"/>
</dbReference>
<dbReference type="InterPro" id="IPR011060">
    <property type="entry name" value="RibuloseP-bd_barrel"/>
</dbReference>
<dbReference type="AlphaFoldDB" id="A0A7K3WBX0"/>
<keyword evidence="3" id="KW-0210">Decarboxylase</keyword>
<evidence type="ECO:0000313" key="10">
    <source>
        <dbReference type="EMBL" id="NEL53290.1"/>
    </source>
</evidence>
<gene>
    <name evidence="10" type="primary">pyrF</name>
    <name evidence="10" type="ORF">G1H19_04585</name>
</gene>
<dbReference type="InterPro" id="IPR001754">
    <property type="entry name" value="OMPdeCOase_dom"/>
</dbReference>
<dbReference type="NCBIfam" id="TIGR02127">
    <property type="entry name" value="pyrF_sub2"/>
    <property type="match status" value="1"/>
</dbReference>
<comment type="pathway">
    <text evidence="1">Pyrimidine metabolism; UMP biosynthesis via de novo pathway; UMP from orotate: step 2/2.</text>
</comment>
<dbReference type="PANTHER" id="PTHR43375:SF1">
    <property type="entry name" value="OROTIDINE 5'-PHOSPHATE DECARBOXYLASE"/>
    <property type="match status" value="1"/>
</dbReference>
<evidence type="ECO:0000256" key="5">
    <source>
        <dbReference type="ARBA" id="ARBA00023239"/>
    </source>
</evidence>
<dbReference type="GO" id="GO:0004590">
    <property type="term" value="F:orotidine-5'-phosphate decarboxylase activity"/>
    <property type="evidence" value="ECO:0007669"/>
    <property type="project" value="UniProtKB-UniRule"/>
</dbReference>
<keyword evidence="4" id="KW-0665">Pyrimidine biosynthesis</keyword>
<evidence type="ECO:0000256" key="1">
    <source>
        <dbReference type="ARBA" id="ARBA00004861"/>
    </source>
</evidence>
<proteinExistence type="inferred from homology"/>
<dbReference type="Pfam" id="PF00215">
    <property type="entry name" value="OMPdecase"/>
    <property type="match status" value="1"/>
</dbReference>